<dbReference type="InterPro" id="IPR051395">
    <property type="entry name" value="Cytochrome_c_Peroxidase/MauG"/>
</dbReference>
<dbReference type="OrthoDB" id="9805202at2"/>
<keyword evidence="9" id="KW-0575">Peroxidase</keyword>
<keyword evidence="2 6" id="KW-0349">Heme</keyword>
<evidence type="ECO:0000313" key="9">
    <source>
        <dbReference type="EMBL" id="SGZ09692.1"/>
    </source>
</evidence>
<dbReference type="EMBL" id="FPLD01000097">
    <property type="protein sequence ID" value="SGZ09692.1"/>
    <property type="molecule type" value="Genomic_DNA"/>
</dbReference>
<dbReference type="Proteomes" id="UP000183794">
    <property type="component" value="Unassembled WGS sequence"/>
</dbReference>
<dbReference type="GO" id="GO:0020037">
    <property type="term" value="F:heme binding"/>
    <property type="evidence" value="ECO:0007669"/>
    <property type="project" value="InterPro"/>
</dbReference>
<dbReference type="InterPro" id="IPR009056">
    <property type="entry name" value="Cyt_c-like_dom"/>
</dbReference>
<reference evidence="9 10" key="1">
    <citation type="submission" date="2016-11" db="EMBL/GenBank/DDBJ databases">
        <authorList>
            <person name="Jaros S."/>
            <person name="Januszkiewicz K."/>
            <person name="Wedrychowicz H."/>
        </authorList>
    </citation>
    <scope>NUCLEOTIDE SEQUENCE [LARGE SCALE GENOMIC DNA]</scope>
    <source>
        <strain evidence="9">NVI 5450</strain>
    </source>
</reference>
<comment type="subcellular location">
    <subcellularLocation>
        <location evidence="1">Cell envelope</location>
    </subcellularLocation>
</comment>
<accession>A0A1L0AC49</accession>
<gene>
    <name evidence="9" type="ORF">NVI5450_3486</name>
</gene>
<evidence type="ECO:0000256" key="3">
    <source>
        <dbReference type="ARBA" id="ARBA00022723"/>
    </source>
</evidence>
<dbReference type="AlphaFoldDB" id="A0A1L0AC49"/>
<keyword evidence="5 6" id="KW-0408">Iron</keyword>
<organism evidence="9 10">
    <name type="scientific">Moritella viscosa</name>
    <dbReference type="NCBI Taxonomy" id="80854"/>
    <lineage>
        <taxon>Bacteria</taxon>
        <taxon>Pseudomonadati</taxon>
        <taxon>Pseudomonadota</taxon>
        <taxon>Gammaproteobacteria</taxon>
        <taxon>Alteromonadales</taxon>
        <taxon>Moritellaceae</taxon>
        <taxon>Moritella</taxon>
    </lineage>
</organism>
<feature type="region of interest" description="Disordered" evidence="7">
    <location>
        <begin position="26"/>
        <end position="46"/>
    </location>
</feature>
<dbReference type="GO" id="GO:0046872">
    <property type="term" value="F:metal ion binding"/>
    <property type="evidence" value="ECO:0007669"/>
    <property type="project" value="UniProtKB-KW"/>
</dbReference>
<evidence type="ECO:0000256" key="2">
    <source>
        <dbReference type="ARBA" id="ARBA00022617"/>
    </source>
</evidence>
<evidence type="ECO:0000259" key="8">
    <source>
        <dbReference type="PROSITE" id="PS51007"/>
    </source>
</evidence>
<dbReference type="GO" id="GO:0009055">
    <property type="term" value="F:electron transfer activity"/>
    <property type="evidence" value="ECO:0007669"/>
    <property type="project" value="InterPro"/>
</dbReference>
<dbReference type="GO" id="GO:0004130">
    <property type="term" value="F:cytochrome-c peroxidase activity"/>
    <property type="evidence" value="ECO:0007669"/>
    <property type="project" value="TreeGrafter"/>
</dbReference>
<protein>
    <submittedName>
        <fullName evidence="9">Di-haem cytochrome c peroxidase</fullName>
    </submittedName>
</protein>
<dbReference type="RefSeq" id="WP_075497762.1">
    <property type="nucleotide sequence ID" value="NZ_CAWRBC010000054.1"/>
</dbReference>
<evidence type="ECO:0000256" key="1">
    <source>
        <dbReference type="ARBA" id="ARBA00004196"/>
    </source>
</evidence>
<dbReference type="PROSITE" id="PS51257">
    <property type="entry name" value="PROKAR_LIPOPROTEIN"/>
    <property type="match status" value="1"/>
</dbReference>
<evidence type="ECO:0000256" key="7">
    <source>
        <dbReference type="SAM" id="MobiDB-lite"/>
    </source>
</evidence>
<sequence length="521" mass="56898">MIFKIKESLALAITLSLTLTLSGCHGNDDNSGDDSAQPNEPAEPNQPTELDILLQTLIDQKNLDRSATVNRDIPSIESPLPNLGKKLFFSQSLGGNFDSACASCHHPALGGADELSLPIGVESINAQVLGQGRSNSEGIPFVPRNSPTIFNIALWDSSLFWDSRVESLGKEVDQNGAASGISTPDSSFGVTDNNAGSNLVVAQTRFPITSNHEMKTANFENGSSRDVIRHHLAARLGDYDEGAGELTRNQWLTEFQTAFNSDAEPEELVTFANIGKAISEYERSMLFINSPWRKYLNGDISALTAQQKQGALLFFNTPQDNGAGCSTCHSGPLLSDERHNIIAFPQIGIGKGDGSNGDDDFGRERVTGDAQDRYNFRTPSLLNVAVTSPYGHAGTFDSLERVLRHHINPTRSIDDYVNSNEWCQLAQFNNIANCADLYPNVKENGELALNKLNQERQDETSRLPNINLNNDEIEQLVTFLNSLTDPCVEDRDCLAPWIADETTDNPDDQVLIGTDINSSPL</sequence>
<dbReference type="InterPro" id="IPR036909">
    <property type="entry name" value="Cyt_c-like_dom_sf"/>
</dbReference>
<dbReference type="GO" id="GO:0030313">
    <property type="term" value="C:cell envelope"/>
    <property type="evidence" value="ECO:0007669"/>
    <property type="project" value="UniProtKB-SubCell"/>
</dbReference>
<dbReference type="Gene3D" id="1.10.760.10">
    <property type="entry name" value="Cytochrome c-like domain"/>
    <property type="match status" value="2"/>
</dbReference>
<keyword evidence="3 6" id="KW-0479">Metal-binding</keyword>
<proteinExistence type="predicted"/>
<feature type="domain" description="Cytochrome c" evidence="8">
    <location>
        <begin position="305"/>
        <end position="484"/>
    </location>
</feature>
<dbReference type="PANTHER" id="PTHR30600">
    <property type="entry name" value="CYTOCHROME C PEROXIDASE-RELATED"/>
    <property type="match status" value="1"/>
</dbReference>
<dbReference type="PROSITE" id="PS51007">
    <property type="entry name" value="CYTC"/>
    <property type="match status" value="1"/>
</dbReference>
<evidence type="ECO:0000256" key="6">
    <source>
        <dbReference type="PROSITE-ProRule" id="PRU00433"/>
    </source>
</evidence>
<dbReference type="SUPFAM" id="SSF46626">
    <property type="entry name" value="Cytochrome c"/>
    <property type="match status" value="2"/>
</dbReference>
<evidence type="ECO:0000256" key="4">
    <source>
        <dbReference type="ARBA" id="ARBA00023002"/>
    </source>
</evidence>
<dbReference type="InterPro" id="IPR004852">
    <property type="entry name" value="Di-haem_cyt_c_peroxidsae"/>
</dbReference>
<keyword evidence="4" id="KW-0560">Oxidoreductase</keyword>
<name>A0A1L0AC49_9GAMM</name>
<dbReference type="Pfam" id="PF03150">
    <property type="entry name" value="CCP_MauG"/>
    <property type="match status" value="1"/>
</dbReference>
<evidence type="ECO:0000256" key="5">
    <source>
        <dbReference type="ARBA" id="ARBA00023004"/>
    </source>
</evidence>
<evidence type="ECO:0000313" key="10">
    <source>
        <dbReference type="Proteomes" id="UP000183794"/>
    </source>
</evidence>